<dbReference type="InterPro" id="IPR002110">
    <property type="entry name" value="Ankyrin_rpt"/>
</dbReference>
<dbReference type="Pfam" id="PF11904">
    <property type="entry name" value="ANKRD13_C"/>
    <property type="match status" value="1"/>
</dbReference>
<name>A0A915CYK9_9BILA</name>
<dbReference type="GO" id="GO:0006621">
    <property type="term" value="P:protein retention in ER lumen"/>
    <property type="evidence" value="ECO:0007669"/>
    <property type="project" value="TreeGrafter"/>
</dbReference>
<evidence type="ECO:0000256" key="8">
    <source>
        <dbReference type="PROSITE-ProRule" id="PRU00023"/>
    </source>
</evidence>
<accession>A0A915CYK9</accession>
<dbReference type="GO" id="GO:0005102">
    <property type="term" value="F:signaling receptor binding"/>
    <property type="evidence" value="ECO:0007669"/>
    <property type="project" value="TreeGrafter"/>
</dbReference>
<evidence type="ECO:0000256" key="3">
    <source>
        <dbReference type="ARBA" id="ARBA00022824"/>
    </source>
</evidence>
<evidence type="ECO:0000259" key="9">
    <source>
        <dbReference type="Pfam" id="PF11904"/>
    </source>
</evidence>
<feature type="repeat" description="ANK" evidence="8">
    <location>
        <begin position="14"/>
        <end position="46"/>
    </location>
</feature>
<sequence length="406" mass="46112">MFSPFKDNNKNDSNELYPLHKAVFHNDLRKMEALFKSGCDINKQDVHGNTPLHIATILGHKDAIHKLLEREAVTRLKNNGGWSSLLEAVSYGDRQTITSVLSASKTEAFEVLASRKPYLLKMLNSLGDFYLELKWDFQTWIPLLSKILPSDTCKIFKRGCAIRMDTTLVSFNERKSTGKHLVIMDNKNRSIREFGTKLISTKPITFVRAMAGWFFKHEKSEERREHLTAEDVKKNKAFIQEFATGTFRSNGSTNTVNTVATGVSDDVDDMKNRKSLCPPPKSTVSWQEYITSTAKPPPIGRPHVEKTNSKEFKAVVAMSQDFPLPVTVLLDILEIVSPFKHIGKLKDFCNARLPPGFPVKLEIPLLPTISAKVTFQKFEWRDDLTTKFFVSPDPMVKTQNDFLICK</sequence>
<evidence type="ECO:0000313" key="10">
    <source>
        <dbReference type="Proteomes" id="UP000887574"/>
    </source>
</evidence>
<feature type="domain" description="Ankyrin repeat" evidence="9">
    <location>
        <begin position="164"/>
        <end position="392"/>
    </location>
</feature>
<dbReference type="WBParaSite" id="jg1353">
    <property type="protein sequence ID" value="jg1353"/>
    <property type="gene ID" value="jg1353"/>
</dbReference>
<evidence type="ECO:0000256" key="1">
    <source>
        <dbReference type="ARBA" id="ARBA00004586"/>
    </source>
</evidence>
<evidence type="ECO:0000256" key="2">
    <source>
        <dbReference type="ARBA" id="ARBA00022737"/>
    </source>
</evidence>
<dbReference type="InterPro" id="IPR036770">
    <property type="entry name" value="Ankyrin_rpt-contain_sf"/>
</dbReference>
<dbReference type="InterPro" id="IPR021832">
    <property type="entry name" value="ANKRD13"/>
</dbReference>
<keyword evidence="5" id="KW-0472">Membrane</keyword>
<reference evidence="11" key="1">
    <citation type="submission" date="2022-11" db="UniProtKB">
        <authorList>
            <consortium name="WormBaseParasite"/>
        </authorList>
    </citation>
    <scope>IDENTIFICATION</scope>
</reference>
<keyword evidence="10" id="KW-1185">Reference proteome</keyword>
<dbReference type="InterPro" id="IPR055285">
    <property type="entry name" value="ANKRD13_C"/>
</dbReference>
<dbReference type="Gene3D" id="1.25.40.20">
    <property type="entry name" value="Ankyrin repeat-containing domain"/>
    <property type="match status" value="1"/>
</dbReference>
<dbReference type="SMART" id="SM00248">
    <property type="entry name" value="ANK"/>
    <property type="match status" value="3"/>
</dbReference>
<keyword evidence="6" id="KW-0143">Chaperone</keyword>
<keyword evidence="2" id="KW-0677">Repeat</keyword>
<dbReference type="Pfam" id="PF12796">
    <property type="entry name" value="Ank_2"/>
    <property type="match status" value="1"/>
</dbReference>
<comment type="subcellular location">
    <subcellularLocation>
        <location evidence="1">Endoplasmic reticulum membrane</location>
    </subcellularLocation>
</comment>
<organism evidence="10 11">
    <name type="scientific">Ditylenchus dipsaci</name>
    <dbReference type="NCBI Taxonomy" id="166011"/>
    <lineage>
        <taxon>Eukaryota</taxon>
        <taxon>Metazoa</taxon>
        <taxon>Ecdysozoa</taxon>
        <taxon>Nematoda</taxon>
        <taxon>Chromadorea</taxon>
        <taxon>Rhabditida</taxon>
        <taxon>Tylenchina</taxon>
        <taxon>Tylenchomorpha</taxon>
        <taxon>Sphaerularioidea</taxon>
        <taxon>Anguinidae</taxon>
        <taxon>Anguininae</taxon>
        <taxon>Ditylenchus</taxon>
    </lineage>
</organism>
<keyword evidence="4 8" id="KW-0040">ANK repeat</keyword>
<dbReference type="PANTHER" id="PTHR12447:SF25">
    <property type="entry name" value="ANKYRIN REPEAT DOMAIN-CONTAINING PROTEIN 13C"/>
    <property type="match status" value="1"/>
</dbReference>
<dbReference type="PROSITE" id="PS50297">
    <property type="entry name" value="ANK_REP_REGION"/>
    <property type="match status" value="1"/>
</dbReference>
<dbReference type="SUPFAM" id="SSF48403">
    <property type="entry name" value="Ankyrin repeat"/>
    <property type="match status" value="1"/>
</dbReference>
<evidence type="ECO:0000256" key="7">
    <source>
        <dbReference type="ARBA" id="ARBA00037107"/>
    </source>
</evidence>
<evidence type="ECO:0000313" key="11">
    <source>
        <dbReference type="WBParaSite" id="jg1353"/>
    </source>
</evidence>
<dbReference type="Proteomes" id="UP000887574">
    <property type="component" value="Unplaced"/>
</dbReference>
<comment type="function">
    <text evidence="7">Acts as a molecular chaperone for G protein-coupled receptors, regulating their biogenesis and exit from the ER.</text>
</comment>
<evidence type="ECO:0000256" key="6">
    <source>
        <dbReference type="ARBA" id="ARBA00023186"/>
    </source>
</evidence>
<protein>
    <submittedName>
        <fullName evidence="11">Ankyrin repeat domain-containing protein 13C</fullName>
    </submittedName>
</protein>
<dbReference type="AlphaFoldDB" id="A0A915CYK9"/>
<dbReference type="PROSITE" id="PS50088">
    <property type="entry name" value="ANK_REPEAT"/>
    <property type="match status" value="2"/>
</dbReference>
<dbReference type="GO" id="GO:0005789">
    <property type="term" value="C:endoplasmic reticulum membrane"/>
    <property type="evidence" value="ECO:0007669"/>
    <property type="project" value="UniProtKB-SubCell"/>
</dbReference>
<feature type="repeat" description="ANK" evidence="8">
    <location>
        <begin position="47"/>
        <end position="79"/>
    </location>
</feature>
<keyword evidence="3" id="KW-0256">Endoplasmic reticulum</keyword>
<evidence type="ECO:0000256" key="4">
    <source>
        <dbReference type="ARBA" id="ARBA00023043"/>
    </source>
</evidence>
<evidence type="ECO:0000256" key="5">
    <source>
        <dbReference type="ARBA" id="ARBA00023136"/>
    </source>
</evidence>
<dbReference type="PANTHER" id="PTHR12447">
    <property type="entry name" value="ANKYRIN REPEAT DOMAIN-CONTAINING PROTEIN 13"/>
    <property type="match status" value="1"/>
</dbReference>
<proteinExistence type="predicted"/>